<dbReference type="PANTHER" id="PTHR45666:SF7">
    <property type="entry name" value="TYPE IV INOSITOL POLYPHOSPHATE 5-PHOSPHATASE 6-LIKE"/>
    <property type="match status" value="1"/>
</dbReference>
<dbReference type="InterPro" id="IPR036691">
    <property type="entry name" value="Endo/exonu/phosph_ase_sf"/>
</dbReference>
<evidence type="ECO:0000313" key="5">
    <source>
        <dbReference type="Proteomes" id="UP001237642"/>
    </source>
</evidence>
<dbReference type="GO" id="GO:0046856">
    <property type="term" value="P:phosphatidylinositol dephosphorylation"/>
    <property type="evidence" value="ECO:0007669"/>
    <property type="project" value="InterPro"/>
</dbReference>
<feature type="domain" description="Inositol polyphosphate-related phosphatase" evidence="3">
    <location>
        <begin position="172"/>
        <end position="545"/>
    </location>
</feature>
<comment type="caution">
    <text evidence="4">The sequence shown here is derived from an EMBL/GenBank/DDBJ whole genome shotgun (WGS) entry which is preliminary data.</text>
</comment>
<dbReference type="SUPFAM" id="SSF56219">
    <property type="entry name" value="DNase I-like"/>
    <property type="match status" value="1"/>
</dbReference>
<evidence type="ECO:0000259" key="3">
    <source>
        <dbReference type="SMART" id="SM00128"/>
    </source>
</evidence>
<dbReference type="Gene3D" id="3.60.10.10">
    <property type="entry name" value="Endonuclease/exonuclease/phosphatase"/>
    <property type="match status" value="1"/>
</dbReference>
<organism evidence="4 5">
    <name type="scientific">Heracleum sosnowskyi</name>
    <dbReference type="NCBI Taxonomy" id="360622"/>
    <lineage>
        <taxon>Eukaryota</taxon>
        <taxon>Viridiplantae</taxon>
        <taxon>Streptophyta</taxon>
        <taxon>Embryophyta</taxon>
        <taxon>Tracheophyta</taxon>
        <taxon>Spermatophyta</taxon>
        <taxon>Magnoliopsida</taxon>
        <taxon>eudicotyledons</taxon>
        <taxon>Gunneridae</taxon>
        <taxon>Pentapetalae</taxon>
        <taxon>asterids</taxon>
        <taxon>campanulids</taxon>
        <taxon>Apiales</taxon>
        <taxon>Apiaceae</taxon>
        <taxon>Apioideae</taxon>
        <taxon>apioid superclade</taxon>
        <taxon>Tordylieae</taxon>
        <taxon>Tordyliinae</taxon>
        <taxon>Heracleum</taxon>
    </lineage>
</organism>
<dbReference type="SMART" id="SM00128">
    <property type="entry name" value="IPPc"/>
    <property type="match status" value="1"/>
</dbReference>
<evidence type="ECO:0000256" key="2">
    <source>
        <dbReference type="ARBA" id="ARBA00022801"/>
    </source>
</evidence>
<dbReference type="Pfam" id="PF15697">
    <property type="entry name" value="DUF4666"/>
    <property type="match status" value="1"/>
</dbReference>
<sequence>MAMNNTLQRSAYSFRRQGSSGRIWDDSYLFKSCELLTPRKIQDTRFSYELNKTQRQSSLLMQRESSLSMQQPQSSLSLQCQPSIPLNPAPSRKQRVQRVRFGMKIFLLSVYTIPSPHSRFTNFLALFPQHYCFLVDLVYDKLFAGQVADEDDYVANDFHCRPNDVVPSISTKSLSVFVGTWNVAGRSPIESLAEDLDNWLNIKECADIYVLGFQEVVPLIARTVIGVEDLTECQKWNILIGQALNYKIGFSSDTLKLRAMDRESYQYMRVSECEQRVSTTCGTLTPMTGQQNTQYEYPNQSSRYMLIASKKMVGVFVSVWMKKTVVETYQISVRVSSVACGIMGYLGNKGSVSVSMSIEGTTFCFTAAHLASGEKKGDEGRRNHQVSEIFRRTTFSRLAHNVDEDHPLTILGHDRIFWFGDLNYRLYSKDNLARQLIKEQDWAALQEFDQLQQELEDGGVFEGWKEGNIEFAPTYKYSKINSNHYSGGNGTRRREKKRTPAWCDRILWYGKGVKQLSYFRSESKFSDHRPVSAIFSTYIVLKSANPRLTFVPSKYMSI</sequence>
<keyword evidence="5" id="KW-1185">Reference proteome</keyword>
<dbReference type="EMBL" id="JAUIZM010000001">
    <property type="protein sequence ID" value="KAK1404470.1"/>
    <property type="molecule type" value="Genomic_DNA"/>
</dbReference>
<dbReference type="GO" id="GO:0034485">
    <property type="term" value="F:phosphatidylinositol-3,4,5-trisphosphate 5-phosphatase activity"/>
    <property type="evidence" value="ECO:0007669"/>
    <property type="project" value="TreeGrafter"/>
</dbReference>
<dbReference type="Pfam" id="PF22669">
    <property type="entry name" value="Exo_endo_phos2"/>
    <property type="match status" value="1"/>
</dbReference>
<accession>A0AAD8JM43</accession>
<comment type="similarity">
    <text evidence="1">Belongs to the inositol polyphosphate 5-phosphatase family.</text>
</comment>
<dbReference type="AlphaFoldDB" id="A0AAD8JM43"/>
<proteinExistence type="inferred from homology"/>
<evidence type="ECO:0000313" key="4">
    <source>
        <dbReference type="EMBL" id="KAK1404470.1"/>
    </source>
</evidence>
<dbReference type="GO" id="GO:0004439">
    <property type="term" value="F:phosphatidylinositol-4,5-bisphosphate 5-phosphatase activity"/>
    <property type="evidence" value="ECO:0007669"/>
    <property type="project" value="TreeGrafter"/>
</dbReference>
<dbReference type="Proteomes" id="UP001237642">
    <property type="component" value="Unassembled WGS sequence"/>
</dbReference>
<dbReference type="InterPro" id="IPR000300">
    <property type="entry name" value="IPPc"/>
</dbReference>
<dbReference type="GO" id="GO:0004445">
    <property type="term" value="F:inositol-polyphosphate 5-phosphatase activity"/>
    <property type="evidence" value="ECO:0007669"/>
    <property type="project" value="InterPro"/>
</dbReference>
<keyword evidence="2" id="KW-0378">Hydrolase</keyword>
<protein>
    <submittedName>
        <fullName evidence="4">Type I inositol polyphosphate 5-phosphatase</fullName>
    </submittedName>
</protein>
<name>A0AAD8JM43_9APIA</name>
<gene>
    <name evidence="4" type="ORF">POM88_004075</name>
</gene>
<dbReference type="InterPro" id="IPR045849">
    <property type="entry name" value="IP5P_plant"/>
</dbReference>
<evidence type="ECO:0000256" key="1">
    <source>
        <dbReference type="ARBA" id="ARBA00010768"/>
    </source>
</evidence>
<reference evidence="4" key="2">
    <citation type="submission" date="2023-05" db="EMBL/GenBank/DDBJ databases">
        <authorList>
            <person name="Schelkunov M.I."/>
        </authorList>
    </citation>
    <scope>NUCLEOTIDE SEQUENCE</scope>
    <source>
        <strain evidence="4">Hsosn_3</strain>
        <tissue evidence="4">Leaf</tissue>
    </source>
</reference>
<reference evidence="4" key="1">
    <citation type="submission" date="2023-02" db="EMBL/GenBank/DDBJ databases">
        <title>Genome of toxic invasive species Heracleum sosnowskyi carries increased number of genes despite the absence of recent whole-genome duplications.</title>
        <authorList>
            <person name="Schelkunov M."/>
            <person name="Shtratnikova V."/>
            <person name="Makarenko M."/>
            <person name="Klepikova A."/>
            <person name="Omelchenko D."/>
            <person name="Novikova G."/>
            <person name="Obukhova E."/>
            <person name="Bogdanov V."/>
            <person name="Penin A."/>
            <person name="Logacheva M."/>
        </authorList>
    </citation>
    <scope>NUCLEOTIDE SEQUENCE</scope>
    <source>
        <strain evidence="4">Hsosn_3</strain>
        <tissue evidence="4">Leaf</tissue>
    </source>
</reference>
<dbReference type="InterPro" id="IPR031421">
    <property type="entry name" value="DUF4666"/>
</dbReference>
<dbReference type="PANTHER" id="PTHR45666">
    <property type="entry name" value="TYPE IV INOSITOL POLYPHOSPHATE 5-PHOSPHATASE 9"/>
    <property type="match status" value="1"/>
</dbReference>